<dbReference type="Proteomes" id="UP001153148">
    <property type="component" value="Unassembled WGS sequence"/>
</dbReference>
<protein>
    <submittedName>
        <fullName evidence="1">Uncharacterized protein</fullName>
    </submittedName>
</protein>
<accession>A0ABN7NCK4</accession>
<dbReference type="EMBL" id="CAJPIN010000502">
    <property type="protein sequence ID" value="CAG2053590.1"/>
    <property type="molecule type" value="Genomic_DNA"/>
</dbReference>
<proteinExistence type="predicted"/>
<comment type="caution">
    <text evidence="1">The sequence shown here is derived from an EMBL/GenBank/DDBJ whole genome shotgun (WGS) entry which is preliminary data.</text>
</comment>
<evidence type="ECO:0000313" key="2">
    <source>
        <dbReference type="Proteomes" id="UP001153148"/>
    </source>
</evidence>
<keyword evidence="2" id="KW-1185">Reference proteome</keyword>
<gene>
    <name evidence="1" type="ORF">TPAB3V08_LOCUS641</name>
</gene>
<reference evidence="1" key="1">
    <citation type="submission" date="2021-03" db="EMBL/GenBank/DDBJ databases">
        <authorList>
            <person name="Tran Van P."/>
        </authorList>
    </citation>
    <scope>NUCLEOTIDE SEQUENCE</scope>
</reference>
<organism evidence="1 2">
    <name type="scientific">Timema podura</name>
    <name type="common">Walking stick</name>
    <dbReference type="NCBI Taxonomy" id="61482"/>
    <lineage>
        <taxon>Eukaryota</taxon>
        <taxon>Metazoa</taxon>
        <taxon>Ecdysozoa</taxon>
        <taxon>Arthropoda</taxon>
        <taxon>Hexapoda</taxon>
        <taxon>Insecta</taxon>
        <taxon>Pterygota</taxon>
        <taxon>Neoptera</taxon>
        <taxon>Polyneoptera</taxon>
        <taxon>Phasmatodea</taxon>
        <taxon>Timematodea</taxon>
        <taxon>Timematoidea</taxon>
        <taxon>Timematidae</taxon>
        <taxon>Timema</taxon>
    </lineage>
</organism>
<sequence length="131" mass="14725">MESKNKLTIICCDIGLEKKYFGGARKRRGMIGIRQYHQFIGPVNRSIATCAAIEVRQVRAQLHSRSSDWPEFLAPYPDVPGFTPGSSRILCEAVGQERDNYYATDVVNHSQFDAIKLLLYKTSLNGCVDVL</sequence>
<name>A0ABN7NCK4_TIMPD</name>
<evidence type="ECO:0000313" key="1">
    <source>
        <dbReference type="EMBL" id="CAG2053590.1"/>
    </source>
</evidence>